<dbReference type="AlphaFoldDB" id="A0A1F6DAU5"/>
<evidence type="ECO:0000313" key="1">
    <source>
        <dbReference type="EMBL" id="OGG58505.1"/>
    </source>
</evidence>
<proteinExistence type="predicted"/>
<dbReference type="Proteomes" id="UP000176377">
    <property type="component" value="Unassembled WGS sequence"/>
</dbReference>
<organism evidence="1 2">
    <name type="scientific">Candidatus Kaiserbacteria bacterium RIFCSPHIGHO2_01_FULL_56_24</name>
    <dbReference type="NCBI Taxonomy" id="1798487"/>
    <lineage>
        <taxon>Bacteria</taxon>
        <taxon>Candidatus Kaiseribacteriota</taxon>
    </lineage>
</organism>
<sequence>MLKSALRHFPLVMVIIVSFAFIGFALAEESDVSANASVDASVTTGTRPMKPLDVLRAAKEKIQATAGANVQMRVDAKAQGQASTSGQRPAGNGGVVRLRALVIQHAGLVKARLVLAQRQFDRLIIRIESRIEKMKAEGKATASVEADLQTAKAADVTAKADVQAVADFIATVNDSSDRAATKAQLETLIKKAQASIKAAHAALAKVIHGLAGLATNSKIKADASATGGAAVDTSNE</sequence>
<evidence type="ECO:0000313" key="2">
    <source>
        <dbReference type="Proteomes" id="UP000176377"/>
    </source>
</evidence>
<dbReference type="EMBL" id="MFLA01000032">
    <property type="protein sequence ID" value="OGG58505.1"/>
    <property type="molecule type" value="Genomic_DNA"/>
</dbReference>
<comment type="caution">
    <text evidence="1">The sequence shown here is derived from an EMBL/GenBank/DDBJ whole genome shotgun (WGS) entry which is preliminary data.</text>
</comment>
<accession>A0A1F6DAU5</accession>
<protein>
    <submittedName>
        <fullName evidence="1">Uncharacterized protein</fullName>
    </submittedName>
</protein>
<reference evidence="1 2" key="1">
    <citation type="journal article" date="2016" name="Nat. Commun.">
        <title>Thousands of microbial genomes shed light on interconnected biogeochemical processes in an aquifer system.</title>
        <authorList>
            <person name="Anantharaman K."/>
            <person name="Brown C.T."/>
            <person name="Hug L.A."/>
            <person name="Sharon I."/>
            <person name="Castelle C.J."/>
            <person name="Probst A.J."/>
            <person name="Thomas B.C."/>
            <person name="Singh A."/>
            <person name="Wilkins M.J."/>
            <person name="Karaoz U."/>
            <person name="Brodie E.L."/>
            <person name="Williams K.H."/>
            <person name="Hubbard S.S."/>
            <person name="Banfield J.F."/>
        </authorList>
    </citation>
    <scope>NUCLEOTIDE SEQUENCE [LARGE SCALE GENOMIC DNA]</scope>
</reference>
<gene>
    <name evidence="1" type="ORF">A2765_02110</name>
</gene>
<name>A0A1F6DAU5_9BACT</name>